<keyword evidence="6 10" id="KW-1133">Transmembrane helix</keyword>
<keyword evidence="11" id="KW-1185">Reference proteome</keyword>
<comment type="subcellular location">
    <subcellularLocation>
        <location evidence="1">Cell membrane</location>
        <topology evidence="1">Multi-pass membrane protein</topology>
    </subcellularLocation>
</comment>
<evidence type="ECO:0000313" key="12">
    <source>
        <dbReference type="RefSeq" id="XP_033366151.1"/>
    </source>
</evidence>
<keyword evidence="5" id="KW-0552">Olfaction</keyword>
<proteinExistence type="predicted"/>
<evidence type="ECO:0000256" key="10">
    <source>
        <dbReference type="SAM" id="Phobius"/>
    </source>
</evidence>
<evidence type="ECO:0000256" key="5">
    <source>
        <dbReference type="ARBA" id="ARBA00022725"/>
    </source>
</evidence>
<sequence length="195" mass="22878">MLATDGLIATALLHTCGHFAVLRKNVKQLDSYIYRVCIVFYYIYVYNCNVIYFKIIQLLQITRLKTNSKHINANLYEIKIQIIHVIKHHQVVLWFCDNMEKNFHLILFLQAMISSLLICFVGFQVSAVRIFTDLKIVINHMQLIICYLIHIFALQTLMEQSKMIKFASHLIVAFFQLLLFCFPGDMLIQEVDDII</sequence>
<dbReference type="GO" id="GO:0005886">
    <property type="term" value="C:plasma membrane"/>
    <property type="evidence" value="ECO:0007669"/>
    <property type="project" value="UniProtKB-SubCell"/>
</dbReference>
<gene>
    <name evidence="12" type="primary">LOC117243077</name>
</gene>
<dbReference type="Proteomes" id="UP000504631">
    <property type="component" value="Unplaced"/>
</dbReference>
<evidence type="ECO:0000256" key="9">
    <source>
        <dbReference type="ARBA" id="ARBA00023224"/>
    </source>
</evidence>
<feature type="transmembrane region" description="Helical" evidence="10">
    <location>
        <begin position="166"/>
        <end position="188"/>
    </location>
</feature>
<name>A0A6J3LN61_9HYME</name>
<keyword evidence="4 10" id="KW-0812">Transmembrane</keyword>
<evidence type="ECO:0000256" key="4">
    <source>
        <dbReference type="ARBA" id="ARBA00022692"/>
    </source>
</evidence>
<feature type="transmembrane region" description="Helical" evidence="10">
    <location>
        <begin position="32"/>
        <end position="53"/>
    </location>
</feature>
<reference evidence="12" key="1">
    <citation type="submission" date="2025-08" db="UniProtKB">
        <authorList>
            <consortium name="RefSeq"/>
        </authorList>
    </citation>
    <scope>IDENTIFICATION</scope>
    <source>
        <tissue evidence="12">Muscle</tissue>
    </source>
</reference>
<keyword evidence="2" id="KW-1003">Cell membrane</keyword>
<keyword evidence="8" id="KW-0675">Receptor</keyword>
<evidence type="ECO:0000313" key="11">
    <source>
        <dbReference type="Proteomes" id="UP000504631"/>
    </source>
</evidence>
<dbReference type="Pfam" id="PF02949">
    <property type="entry name" value="7tm_6"/>
    <property type="match status" value="1"/>
</dbReference>
<protein>
    <submittedName>
        <fullName evidence="12">Uncharacterized protein LOC117243077 isoform X1</fullName>
    </submittedName>
</protein>
<feature type="transmembrane region" description="Helical" evidence="10">
    <location>
        <begin position="105"/>
        <end position="125"/>
    </location>
</feature>
<keyword evidence="3" id="KW-0716">Sensory transduction</keyword>
<dbReference type="GO" id="GO:0005549">
    <property type="term" value="F:odorant binding"/>
    <property type="evidence" value="ECO:0007669"/>
    <property type="project" value="InterPro"/>
</dbReference>
<dbReference type="PANTHER" id="PTHR21137:SF35">
    <property type="entry name" value="ODORANT RECEPTOR 19A-RELATED"/>
    <property type="match status" value="1"/>
</dbReference>
<evidence type="ECO:0000256" key="6">
    <source>
        <dbReference type="ARBA" id="ARBA00022989"/>
    </source>
</evidence>
<evidence type="ECO:0000256" key="1">
    <source>
        <dbReference type="ARBA" id="ARBA00004651"/>
    </source>
</evidence>
<dbReference type="GO" id="GO:0004984">
    <property type="term" value="F:olfactory receptor activity"/>
    <property type="evidence" value="ECO:0007669"/>
    <property type="project" value="InterPro"/>
</dbReference>
<evidence type="ECO:0000256" key="3">
    <source>
        <dbReference type="ARBA" id="ARBA00022606"/>
    </source>
</evidence>
<organism evidence="11 12">
    <name type="scientific">Bombus vosnesenskii</name>
    <dbReference type="NCBI Taxonomy" id="207650"/>
    <lineage>
        <taxon>Eukaryota</taxon>
        <taxon>Metazoa</taxon>
        <taxon>Ecdysozoa</taxon>
        <taxon>Arthropoda</taxon>
        <taxon>Hexapoda</taxon>
        <taxon>Insecta</taxon>
        <taxon>Pterygota</taxon>
        <taxon>Neoptera</taxon>
        <taxon>Endopterygota</taxon>
        <taxon>Hymenoptera</taxon>
        <taxon>Apocrita</taxon>
        <taxon>Aculeata</taxon>
        <taxon>Apoidea</taxon>
        <taxon>Anthophila</taxon>
        <taxon>Apidae</taxon>
        <taxon>Bombus</taxon>
        <taxon>Pyrobombus</taxon>
    </lineage>
</organism>
<evidence type="ECO:0000256" key="2">
    <source>
        <dbReference type="ARBA" id="ARBA00022475"/>
    </source>
</evidence>
<keyword evidence="9" id="KW-0807">Transducer</keyword>
<accession>A0A6J3LN61</accession>
<dbReference type="GO" id="GO:0007165">
    <property type="term" value="P:signal transduction"/>
    <property type="evidence" value="ECO:0007669"/>
    <property type="project" value="UniProtKB-KW"/>
</dbReference>
<dbReference type="RefSeq" id="XP_033366151.1">
    <property type="nucleotide sequence ID" value="XM_033510260.1"/>
</dbReference>
<dbReference type="PANTHER" id="PTHR21137">
    <property type="entry name" value="ODORANT RECEPTOR"/>
    <property type="match status" value="1"/>
</dbReference>
<feature type="transmembrane region" description="Helical" evidence="10">
    <location>
        <begin position="137"/>
        <end position="154"/>
    </location>
</feature>
<evidence type="ECO:0000256" key="7">
    <source>
        <dbReference type="ARBA" id="ARBA00023136"/>
    </source>
</evidence>
<dbReference type="AlphaFoldDB" id="A0A6J3LN61"/>
<keyword evidence="7 10" id="KW-0472">Membrane</keyword>
<dbReference type="GeneID" id="117243077"/>
<evidence type="ECO:0000256" key="8">
    <source>
        <dbReference type="ARBA" id="ARBA00023170"/>
    </source>
</evidence>
<dbReference type="InterPro" id="IPR004117">
    <property type="entry name" value="7tm6_olfct_rcpt"/>
</dbReference>
<dbReference type="KEGG" id="bvk:117243077"/>